<dbReference type="Proteomes" id="UP000321797">
    <property type="component" value="Unassembled WGS sequence"/>
</dbReference>
<name>A0A0F5MW29_9MYCO</name>
<evidence type="ECO:0000313" key="1">
    <source>
        <dbReference type="EMBL" id="KKB98901.1"/>
    </source>
</evidence>
<reference evidence="3 6" key="4">
    <citation type="submission" date="2018-09" db="EMBL/GenBank/DDBJ databases">
        <title>Metagenome Assembled Genomes from an Advanced Water Purification Facility.</title>
        <authorList>
            <person name="Stamps B.W."/>
            <person name="Spear J.R."/>
        </authorList>
    </citation>
    <scope>NUCLEOTIDE SEQUENCE [LARGE SCALE GENOMIC DNA]</scope>
    <source>
        <strain evidence="3">Bin_29_2</strain>
    </source>
</reference>
<dbReference type="Proteomes" id="UP000034416">
    <property type="component" value="Unassembled WGS sequence"/>
</dbReference>
<reference evidence="4" key="1">
    <citation type="submission" date="2015-04" db="EMBL/GenBank/DDBJ databases">
        <title>Genome sequence of Mycobacterium arupense GUC1.</title>
        <authorList>
            <person name="Greninger A.L."/>
            <person name="Cunningham G."/>
            <person name="Chiu C.Y."/>
            <person name="Miller S."/>
        </authorList>
    </citation>
    <scope>NUCLEOTIDE SEQUENCE [LARGE SCALE GENOMIC DNA]</scope>
    <source>
        <strain evidence="4">GUC1</strain>
    </source>
</reference>
<dbReference type="EMBL" id="SSGD01000014">
    <property type="protein sequence ID" value="TXI59464.1"/>
    <property type="molecule type" value="Genomic_DNA"/>
</dbReference>
<reference evidence="1" key="2">
    <citation type="submission" date="2015-04" db="EMBL/GenBank/DDBJ databases">
        <title>Genome sequence of Mycobacterium arupense strain GUC1.</title>
        <authorList>
            <person name="Greninger A.L."/>
            <person name="Cunningham G."/>
            <person name="Chiu C.Y."/>
            <person name="Miller S."/>
        </authorList>
    </citation>
    <scope>NUCLEOTIDE SEQUENCE</scope>
    <source>
        <strain evidence="1">GUC1</strain>
    </source>
</reference>
<sequence length="68" mass="7521">MGIHAGMRVQVTTASGEQVPMISVSDEVPGRDMPVVWVSSIDEYRVSQEAAYRTPWPSQYVRPDEIGA</sequence>
<evidence type="ECO:0000313" key="5">
    <source>
        <dbReference type="Proteomes" id="UP000192327"/>
    </source>
</evidence>
<reference evidence="2 5" key="3">
    <citation type="submission" date="2016-12" db="EMBL/GenBank/DDBJ databases">
        <title>The new phylogeny of genus Mycobacterium.</title>
        <authorList>
            <person name="Tortoli E."/>
            <person name="Trovato A."/>
            <person name="Cirillo D.M."/>
        </authorList>
    </citation>
    <scope>NUCLEOTIDE SEQUENCE [LARGE SCALE GENOMIC DNA]</scope>
    <source>
        <strain evidence="2 5">DSM 44942</strain>
    </source>
</reference>
<evidence type="ECO:0000313" key="4">
    <source>
        <dbReference type="Proteomes" id="UP000034416"/>
    </source>
</evidence>
<gene>
    <name evidence="2" type="ORF">BST15_12245</name>
    <name evidence="3" type="ORF">E6Q54_03480</name>
    <name evidence="1" type="ORF">WR43_12275</name>
</gene>
<evidence type="ECO:0000313" key="3">
    <source>
        <dbReference type="EMBL" id="TXI59464.1"/>
    </source>
</evidence>
<evidence type="ECO:0000313" key="2">
    <source>
        <dbReference type="EMBL" id="OQZ96586.1"/>
    </source>
</evidence>
<proteinExistence type="predicted"/>
<comment type="caution">
    <text evidence="1">The sequence shown here is derived from an EMBL/GenBank/DDBJ whole genome shotgun (WGS) entry which is preliminary data.</text>
</comment>
<dbReference type="PATRIC" id="fig|342002.3.peg.885"/>
<accession>A0A0F5MW29</accession>
<dbReference type="AlphaFoldDB" id="A0A0F5MW29"/>
<keyword evidence="5" id="KW-1185">Reference proteome</keyword>
<organism evidence="1 4">
    <name type="scientific">Mycolicibacter arupensis</name>
    <dbReference type="NCBI Taxonomy" id="342002"/>
    <lineage>
        <taxon>Bacteria</taxon>
        <taxon>Bacillati</taxon>
        <taxon>Actinomycetota</taxon>
        <taxon>Actinomycetes</taxon>
        <taxon>Mycobacteriales</taxon>
        <taxon>Mycobacteriaceae</taxon>
        <taxon>Mycolicibacter</taxon>
    </lineage>
</organism>
<dbReference type="EMBL" id="MVHH01000023">
    <property type="protein sequence ID" value="OQZ96586.1"/>
    <property type="molecule type" value="Genomic_DNA"/>
</dbReference>
<evidence type="ECO:0000313" key="6">
    <source>
        <dbReference type="Proteomes" id="UP000321797"/>
    </source>
</evidence>
<protein>
    <submittedName>
        <fullName evidence="1">Uncharacterized protein</fullName>
    </submittedName>
</protein>
<dbReference type="STRING" id="342002.BST15_12245"/>
<dbReference type="Proteomes" id="UP000192327">
    <property type="component" value="Unassembled WGS sequence"/>
</dbReference>
<dbReference type="EMBL" id="LASW01000052">
    <property type="protein sequence ID" value="KKB98901.1"/>
    <property type="molecule type" value="Genomic_DNA"/>
</dbReference>